<gene>
    <name evidence="1" type="ORF">MPH_07712</name>
</gene>
<sequence>MVGFGSQEKIGADRLSISRVQCEALKSSVKWLLGGVHIARVFVGPFGIHQDASPITHSTEVGNGHIRWPSPVATACYRRGAQRTSWRPAIADVTWHKPHEIQAHTLMLDTPPGKEPTPSNYTRIIHESQRRRNRSPSSFRGSFAYMDTWMKALCIMLCILAQYPFQDVYQNVIRQCQELTDRCMRGAAYPARS</sequence>
<reference evidence="1 2" key="1">
    <citation type="journal article" date="2012" name="BMC Genomics">
        <title>Tools to kill: Genome of one of the most destructive plant pathogenic fungi Macrophomina phaseolina.</title>
        <authorList>
            <person name="Islam M.S."/>
            <person name="Haque M.S."/>
            <person name="Islam M.M."/>
            <person name="Emdad E.M."/>
            <person name="Halim A."/>
            <person name="Hossen Q.M.M."/>
            <person name="Hossain M.Z."/>
            <person name="Ahmed B."/>
            <person name="Rahim S."/>
            <person name="Rahman M.S."/>
            <person name="Alam M.M."/>
            <person name="Hou S."/>
            <person name="Wan X."/>
            <person name="Saito J.A."/>
            <person name="Alam M."/>
        </authorList>
    </citation>
    <scope>NUCLEOTIDE SEQUENCE [LARGE SCALE GENOMIC DNA]</scope>
    <source>
        <strain evidence="1 2">MS6</strain>
    </source>
</reference>
<evidence type="ECO:0000313" key="1">
    <source>
        <dbReference type="EMBL" id="EKG15115.1"/>
    </source>
</evidence>
<organism evidence="1 2">
    <name type="scientific">Macrophomina phaseolina (strain MS6)</name>
    <name type="common">Charcoal rot fungus</name>
    <dbReference type="NCBI Taxonomy" id="1126212"/>
    <lineage>
        <taxon>Eukaryota</taxon>
        <taxon>Fungi</taxon>
        <taxon>Dikarya</taxon>
        <taxon>Ascomycota</taxon>
        <taxon>Pezizomycotina</taxon>
        <taxon>Dothideomycetes</taxon>
        <taxon>Dothideomycetes incertae sedis</taxon>
        <taxon>Botryosphaeriales</taxon>
        <taxon>Botryosphaeriaceae</taxon>
        <taxon>Macrophomina</taxon>
    </lineage>
</organism>
<evidence type="ECO:0000313" key="2">
    <source>
        <dbReference type="Proteomes" id="UP000007129"/>
    </source>
</evidence>
<proteinExistence type="predicted"/>
<dbReference type="EMBL" id="AHHD01000329">
    <property type="protein sequence ID" value="EKG15115.1"/>
    <property type="molecule type" value="Genomic_DNA"/>
</dbReference>
<dbReference type="AlphaFoldDB" id="K2SE34"/>
<comment type="caution">
    <text evidence="1">The sequence shown here is derived from an EMBL/GenBank/DDBJ whole genome shotgun (WGS) entry which is preliminary data.</text>
</comment>
<dbReference type="HOGENOM" id="CLU_1409025_0_0_1"/>
<dbReference type="Proteomes" id="UP000007129">
    <property type="component" value="Unassembled WGS sequence"/>
</dbReference>
<name>K2SE34_MACPH</name>
<protein>
    <submittedName>
        <fullName evidence="1">Uncharacterized protein</fullName>
    </submittedName>
</protein>
<dbReference type="VEuPathDB" id="FungiDB:MPH_07712"/>
<accession>K2SE34</accession>
<dbReference type="InParanoid" id="K2SE34"/>